<evidence type="ECO:0000259" key="20">
    <source>
        <dbReference type="PROSITE" id="PS51215"/>
    </source>
</evidence>
<feature type="compositionally biased region" description="Basic residues" evidence="14">
    <location>
        <begin position="287"/>
        <end position="298"/>
    </location>
</feature>
<evidence type="ECO:0000256" key="14">
    <source>
        <dbReference type="SAM" id="MobiDB-lite"/>
    </source>
</evidence>
<feature type="domain" description="SET" evidence="17">
    <location>
        <begin position="1202"/>
        <end position="1319"/>
    </location>
</feature>
<dbReference type="Gene3D" id="3.30.40.10">
    <property type="entry name" value="Zinc/RING finger domain, C3HC4 (zinc finger)"/>
    <property type="match status" value="3"/>
</dbReference>
<evidence type="ECO:0000259" key="17">
    <source>
        <dbReference type="PROSITE" id="PS50280"/>
    </source>
</evidence>
<dbReference type="Pfam" id="PF01569">
    <property type="entry name" value="PAP2"/>
    <property type="match status" value="1"/>
</dbReference>
<dbReference type="Pfam" id="PF22908">
    <property type="entry name" value="PHD_NSD"/>
    <property type="match status" value="1"/>
</dbReference>
<gene>
    <name evidence="21" type="ORF">EXN66_Car011266</name>
</gene>
<feature type="compositionally biased region" description="Pro residues" evidence="14">
    <location>
        <begin position="198"/>
        <end position="214"/>
    </location>
</feature>
<keyword evidence="6 21" id="KW-0808">Transferase</keyword>
<feature type="compositionally biased region" description="Polar residues" evidence="14">
    <location>
        <begin position="535"/>
        <end position="552"/>
    </location>
</feature>
<dbReference type="InterPro" id="IPR047451">
    <property type="entry name" value="PWWP_NSD3_rpt1"/>
</dbReference>
<name>A0A6G1PZ32_CHAAH</name>
<dbReference type="SUPFAM" id="SSF82199">
    <property type="entry name" value="SET domain"/>
    <property type="match status" value="1"/>
</dbReference>
<feature type="compositionally biased region" description="Low complexity" evidence="14">
    <location>
        <begin position="780"/>
        <end position="797"/>
    </location>
</feature>
<proteinExistence type="predicted"/>
<evidence type="ECO:0000313" key="22">
    <source>
        <dbReference type="Proteomes" id="UP000503349"/>
    </source>
</evidence>
<dbReference type="InterPro" id="IPR050777">
    <property type="entry name" value="SET2_Histone-Lys_MeTrsfase"/>
</dbReference>
<dbReference type="InterPro" id="IPR013083">
    <property type="entry name" value="Znf_RING/FYVE/PHD"/>
</dbReference>
<feature type="transmembrane region" description="Helical" evidence="15">
    <location>
        <begin position="1495"/>
        <end position="1516"/>
    </location>
</feature>
<reference evidence="22" key="2">
    <citation type="submission" date="2019-02" db="EMBL/GenBank/DDBJ databases">
        <title>Opniocepnalus argus Var Kimnra genome.</title>
        <authorList>
            <person name="Zhou C."/>
            <person name="Xiao S."/>
        </authorList>
    </citation>
    <scope>NUCLEOTIDE SEQUENCE [LARGE SCALE GENOMIC DNA]</scope>
</reference>
<feature type="compositionally biased region" description="Basic residues" evidence="14">
    <location>
        <begin position="139"/>
        <end position="161"/>
    </location>
</feature>
<keyword evidence="8" id="KW-0479">Metal-binding</keyword>
<evidence type="ECO:0000259" key="16">
    <source>
        <dbReference type="PROSITE" id="PS50016"/>
    </source>
</evidence>
<dbReference type="InterPro" id="IPR047527">
    <property type="entry name" value="PHD5_NSD3"/>
</dbReference>
<dbReference type="InterPro" id="IPR000313">
    <property type="entry name" value="PWWP_dom"/>
</dbReference>
<keyword evidence="9 13" id="KW-0863">Zinc-finger</keyword>
<accession>A0A6G1PZ32</accession>
<feature type="compositionally biased region" description="Basic and acidic residues" evidence="14">
    <location>
        <begin position="693"/>
        <end position="705"/>
    </location>
</feature>
<evidence type="ECO:0000256" key="1">
    <source>
        <dbReference type="ARBA" id="ARBA00004123"/>
    </source>
</evidence>
<dbReference type="GO" id="GO:0016279">
    <property type="term" value="F:protein-lysine N-methyltransferase activity"/>
    <property type="evidence" value="ECO:0007669"/>
    <property type="project" value="UniProtKB-ARBA"/>
</dbReference>
<keyword evidence="15" id="KW-1133">Transmembrane helix</keyword>
<reference evidence="21 22" key="1">
    <citation type="submission" date="2019-02" db="EMBL/GenBank/DDBJ databases">
        <title>Opniocepnalus argus genome.</title>
        <authorList>
            <person name="Zhou C."/>
            <person name="Xiao S."/>
        </authorList>
    </citation>
    <scope>NUCLEOTIDE SEQUENCE [LARGE SCALE GENOMIC DNA]</scope>
    <source>
        <strain evidence="21">OARG1902GOOAL</strain>
        <tissue evidence="21">Muscle</tissue>
    </source>
</reference>
<evidence type="ECO:0000256" key="12">
    <source>
        <dbReference type="ARBA" id="ARBA00023242"/>
    </source>
</evidence>
<dbReference type="Pfam" id="PF17907">
    <property type="entry name" value="AWS"/>
    <property type="match status" value="1"/>
</dbReference>
<dbReference type="InterPro" id="IPR003616">
    <property type="entry name" value="Post-SET_dom"/>
</dbReference>
<feature type="compositionally biased region" description="Basic and acidic residues" evidence="14">
    <location>
        <begin position="649"/>
        <end position="662"/>
    </location>
</feature>
<dbReference type="Pfam" id="PF23011">
    <property type="entry name" value="PHD-1st_NSD"/>
    <property type="match status" value="1"/>
</dbReference>
<feature type="compositionally biased region" description="Basic and acidic residues" evidence="14">
    <location>
        <begin position="523"/>
        <end position="534"/>
    </location>
</feature>
<dbReference type="SMART" id="SM00249">
    <property type="entry name" value="PHD"/>
    <property type="match status" value="3"/>
</dbReference>
<comment type="subcellular location">
    <subcellularLocation>
        <location evidence="2">Chromosome</location>
    </subcellularLocation>
    <subcellularLocation>
        <location evidence="1">Nucleus</location>
    </subcellularLocation>
</comment>
<dbReference type="FunFam" id="2.170.270.10:FF:000002">
    <property type="entry name" value="Histone-lysine N-methyltransferase"/>
    <property type="match status" value="1"/>
</dbReference>
<feature type="transmembrane region" description="Helical" evidence="15">
    <location>
        <begin position="1557"/>
        <end position="1574"/>
    </location>
</feature>
<evidence type="ECO:0000256" key="5">
    <source>
        <dbReference type="ARBA" id="ARBA00022603"/>
    </source>
</evidence>
<dbReference type="InterPro" id="IPR001965">
    <property type="entry name" value="Znf_PHD"/>
</dbReference>
<protein>
    <submittedName>
        <fullName evidence="21">Histone-lysine N-methyltransferase NSD3</fullName>
    </submittedName>
</protein>
<dbReference type="Pfam" id="PF00855">
    <property type="entry name" value="PWWP"/>
    <property type="match status" value="2"/>
</dbReference>
<dbReference type="SUPFAM" id="SSF57903">
    <property type="entry name" value="FYVE/PHD zinc finger"/>
    <property type="match status" value="2"/>
</dbReference>
<dbReference type="PANTHER" id="PTHR22884">
    <property type="entry name" value="SET DOMAIN PROTEINS"/>
    <property type="match status" value="1"/>
</dbReference>
<evidence type="ECO:0000256" key="11">
    <source>
        <dbReference type="ARBA" id="ARBA00022853"/>
    </source>
</evidence>
<feature type="transmembrane region" description="Helical" evidence="15">
    <location>
        <begin position="1586"/>
        <end position="1608"/>
    </location>
</feature>
<dbReference type="CDD" id="cd15649">
    <property type="entry name" value="PHD1_NSD3"/>
    <property type="match status" value="1"/>
</dbReference>
<dbReference type="InterPro" id="IPR000326">
    <property type="entry name" value="PAP2/HPO"/>
</dbReference>
<dbReference type="PROSITE" id="PS51215">
    <property type="entry name" value="AWS"/>
    <property type="match status" value="1"/>
</dbReference>
<evidence type="ECO:0000256" key="10">
    <source>
        <dbReference type="ARBA" id="ARBA00022833"/>
    </source>
</evidence>
<dbReference type="InterPro" id="IPR036938">
    <property type="entry name" value="PAP2/HPO_sf"/>
</dbReference>
<dbReference type="FunFam" id="2.30.30.140:FF:000030">
    <property type="entry name" value="Histone-lysine N-methyltransferase"/>
    <property type="match status" value="1"/>
</dbReference>
<dbReference type="InterPro" id="IPR046341">
    <property type="entry name" value="SET_dom_sf"/>
</dbReference>
<feature type="compositionally biased region" description="Basic and acidic residues" evidence="14">
    <location>
        <begin position="483"/>
        <end position="499"/>
    </location>
</feature>
<keyword evidence="5 21" id="KW-0489">Methyltransferase</keyword>
<feature type="compositionally biased region" description="Basic and acidic residues" evidence="14">
    <location>
        <begin position="597"/>
        <end position="615"/>
    </location>
</feature>
<dbReference type="PROSITE" id="PS50016">
    <property type="entry name" value="ZF_PHD_2"/>
    <property type="match status" value="1"/>
</dbReference>
<keyword evidence="4" id="KW-0597">Phosphoprotein</keyword>
<feature type="region of interest" description="Disordered" evidence="14">
    <location>
        <begin position="1110"/>
        <end position="1134"/>
    </location>
</feature>
<dbReference type="SMART" id="SM00293">
    <property type="entry name" value="PWWP"/>
    <property type="match status" value="2"/>
</dbReference>
<dbReference type="GO" id="GO:0005694">
    <property type="term" value="C:chromosome"/>
    <property type="evidence" value="ECO:0007669"/>
    <property type="project" value="UniProtKB-SubCell"/>
</dbReference>
<dbReference type="SMART" id="SM00014">
    <property type="entry name" value="acidPPc"/>
    <property type="match status" value="1"/>
</dbReference>
<evidence type="ECO:0000313" key="21">
    <source>
        <dbReference type="EMBL" id="KAF3695590.1"/>
    </source>
</evidence>
<feature type="domain" description="AWS" evidence="20">
    <location>
        <begin position="1150"/>
        <end position="1200"/>
    </location>
</feature>
<dbReference type="Gene3D" id="2.30.30.140">
    <property type="match status" value="2"/>
</dbReference>
<keyword evidence="7" id="KW-0949">S-adenosyl-L-methionine</keyword>
<dbReference type="PROSITE" id="PS50868">
    <property type="entry name" value="POST_SET"/>
    <property type="match status" value="1"/>
</dbReference>
<feature type="domain" description="PHD-type" evidence="16">
    <location>
        <begin position="810"/>
        <end position="857"/>
    </location>
</feature>
<feature type="region of interest" description="Disordered" evidence="14">
    <location>
        <begin position="579"/>
        <end position="807"/>
    </location>
</feature>
<feature type="region of interest" description="Disordered" evidence="14">
    <location>
        <begin position="117"/>
        <end position="238"/>
    </location>
</feature>
<dbReference type="Gene3D" id="2.170.270.10">
    <property type="entry name" value="SET domain"/>
    <property type="match status" value="1"/>
</dbReference>
<keyword evidence="22" id="KW-1185">Reference proteome</keyword>
<dbReference type="PROSITE" id="PS50812">
    <property type="entry name" value="PWWP"/>
    <property type="match status" value="2"/>
</dbReference>
<dbReference type="SUPFAM" id="SSF63748">
    <property type="entry name" value="Tudor/PWWP/MBT"/>
    <property type="match status" value="2"/>
</dbReference>
<dbReference type="CDD" id="cd15565">
    <property type="entry name" value="PHD2_NSD"/>
    <property type="match status" value="1"/>
</dbReference>
<dbReference type="GO" id="GO:0008270">
    <property type="term" value="F:zinc ion binding"/>
    <property type="evidence" value="ECO:0007669"/>
    <property type="project" value="UniProtKB-KW"/>
</dbReference>
<evidence type="ECO:0000256" key="9">
    <source>
        <dbReference type="ARBA" id="ARBA00022771"/>
    </source>
</evidence>
<feature type="domain" description="Post-SET" evidence="19">
    <location>
        <begin position="1326"/>
        <end position="1342"/>
    </location>
</feature>
<dbReference type="InterPro" id="IPR059153">
    <property type="entry name" value="NSD_PHD-1st"/>
</dbReference>
<evidence type="ECO:0000256" key="4">
    <source>
        <dbReference type="ARBA" id="ARBA00022553"/>
    </source>
</evidence>
<dbReference type="PROSITE" id="PS01359">
    <property type="entry name" value="ZF_PHD_1"/>
    <property type="match status" value="1"/>
</dbReference>
<keyword evidence="11" id="KW-0156">Chromatin regulator</keyword>
<dbReference type="Proteomes" id="UP000503349">
    <property type="component" value="Chromosome 11"/>
</dbReference>
<dbReference type="Pfam" id="PF00856">
    <property type="entry name" value="SET"/>
    <property type="match status" value="1"/>
</dbReference>
<keyword evidence="15" id="KW-0472">Membrane</keyword>
<keyword evidence="3" id="KW-0158">Chromosome</keyword>
<evidence type="ECO:0000256" key="7">
    <source>
        <dbReference type="ARBA" id="ARBA00022691"/>
    </source>
</evidence>
<dbReference type="GO" id="GO:0005634">
    <property type="term" value="C:nucleus"/>
    <property type="evidence" value="ECO:0007669"/>
    <property type="project" value="UniProtKB-SubCell"/>
</dbReference>
<dbReference type="SMART" id="SM00317">
    <property type="entry name" value="SET"/>
    <property type="match status" value="1"/>
</dbReference>
<feature type="compositionally biased region" description="Low complexity" evidence="14">
    <location>
        <begin position="162"/>
        <end position="173"/>
    </location>
</feature>
<feature type="region of interest" description="Disordered" evidence="14">
    <location>
        <begin position="453"/>
        <end position="558"/>
    </location>
</feature>
<feature type="compositionally biased region" description="Low complexity" evidence="14">
    <location>
        <begin position="669"/>
        <end position="681"/>
    </location>
</feature>
<dbReference type="SUPFAM" id="SSF48317">
    <property type="entry name" value="Acid phosphatase/Vanadium-dependent haloperoxidase"/>
    <property type="match status" value="1"/>
</dbReference>
<dbReference type="SMART" id="SM00570">
    <property type="entry name" value="AWS"/>
    <property type="match status" value="1"/>
</dbReference>
<evidence type="ECO:0000256" key="15">
    <source>
        <dbReference type="SAM" id="Phobius"/>
    </source>
</evidence>
<dbReference type="InterPro" id="IPR011011">
    <property type="entry name" value="Znf_FYVE_PHD"/>
</dbReference>
<evidence type="ECO:0000256" key="6">
    <source>
        <dbReference type="ARBA" id="ARBA00022679"/>
    </source>
</evidence>
<feature type="compositionally biased region" description="Acidic residues" evidence="14">
    <location>
        <begin position="634"/>
        <end position="648"/>
    </location>
</feature>
<feature type="region of interest" description="Disordered" evidence="14">
    <location>
        <begin position="279"/>
        <end position="299"/>
    </location>
</feature>
<dbReference type="InterPro" id="IPR006560">
    <property type="entry name" value="AWS_dom"/>
</dbReference>
<keyword evidence="10" id="KW-0862">Zinc</keyword>
<dbReference type="CDD" id="cd20163">
    <property type="entry name" value="PWWP_NSD3_rpt1"/>
    <property type="match status" value="1"/>
</dbReference>
<feature type="transmembrane region" description="Helical" evidence="15">
    <location>
        <begin position="1614"/>
        <end position="1633"/>
    </location>
</feature>
<dbReference type="InterPro" id="IPR001214">
    <property type="entry name" value="SET_dom"/>
</dbReference>
<dbReference type="InterPro" id="IPR019787">
    <property type="entry name" value="Znf_PHD-finger"/>
</dbReference>
<evidence type="ECO:0000256" key="8">
    <source>
        <dbReference type="ARBA" id="ARBA00022723"/>
    </source>
</evidence>
<dbReference type="GO" id="GO:0032259">
    <property type="term" value="P:methylation"/>
    <property type="evidence" value="ECO:0007669"/>
    <property type="project" value="UniProtKB-KW"/>
</dbReference>
<evidence type="ECO:0000259" key="19">
    <source>
        <dbReference type="PROSITE" id="PS50868"/>
    </source>
</evidence>
<dbReference type="PROSITE" id="PS50280">
    <property type="entry name" value="SET"/>
    <property type="match status" value="1"/>
</dbReference>
<evidence type="ECO:0000259" key="18">
    <source>
        <dbReference type="PROSITE" id="PS50812"/>
    </source>
</evidence>
<keyword evidence="12" id="KW-0539">Nucleus</keyword>
<evidence type="ECO:0000256" key="3">
    <source>
        <dbReference type="ARBA" id="ARBA00022454"/>
    </source>
</evidence>
<feature type="compositionally biased region" description="Basic and acidic residues" evidence="14">
    <location>
        <begin position="1110"/>
        <end position="1124"/>
    </location>
</feature>
<feature type="domain" description="PWWP" evidence="18">
    <location>
        <begin position="1033"/>
        <end position="1079"/>
    </location>
</feature>
<dbReference type="EMBL" id="CM015722">
    <property type="protein sequence ID" value="KAF3695590.1"/>
    <property type="molecule type" value="Genomic_DNA"/>
</dbReference>
<dbReference type="Gene3D" id="1.20.144.10">
    <property type="entry name" value="Phosphatidic acid phosphatase type 2/haloperoxidase"/>
    <property type="match status" value="1"/>
</dbReference>
<dbReference type="CDD" id="cd03390">
    <property type="entry name" value="PAP2_containing_1_like"/>
    <property type="match status" value="1"/>
</dbReference>
<dbReference type="FunFam" id="3.30.40.10:FF:000205">
    <property type="entry name" value="Histone-lysine N-methyltransferase"/>
    <property type="match status" value="1"/>
</dbReference>
<dbReference type="InterPro" id="IPR055198">
    <property type="entry name" value="NSD_PHD"/>
</dbReference>
<dbReference type="CDD" id="cd15661">
    <property type="entry name" value="PHD5_NSD3"/>
    <property type="match status" value="1"/>
</dbReference>
<sequence>MDFSFSFMQGIMGNTIQQPPQLIDSANIRQEGTCDTGSDPGEDGGPSYDASLDADFSYPTSASEDIQQVSNGFPPVLGMYEPQAKFSMYSQFHNGSANGYGAIRNYGDHSLLPGEGTVLRGPGLQERPLSPVSPPLPTHHPHLHHHHHHPHHHHHHTHHFHSNTPHIQTHQHPQSPPPPPLPSQHHLPQTPHIMTHTLPPPPPLHLPSSSPPPSLVDSTPSSQPCHAPSIAPSGVLKKTSSPEIKLKIIKTYQNGKELFESALCGDLLQELQKESQKNEAAQMQCRHERKKEKRKKSARLQLQVQEQSLGQSQKQAVIQETGFCKEFVIGDLVWSKVGTYPWWPCMVSSDPQMKVHTRINTRGHREYHVQFFGSVAERAWIHEKRIVMYQGKKQFDELQAETLRKTTNPTERHKLLKPIPQRERNQWEVGVGHAEDAFQMTRQERIDNYTFIYVDPDPNEAPSSKKPNVRAEKRNRRSSGSVGKKEDAGVKSPDREQPPRRQLPRRQCSVSNTDDNTHSQASNEEKNQRGDQRKTSSPKVTNTGCDEQVQQDSPPPVRAWKTAAARKLLPLSITMKRLNVEITKCDWPLLQKKALSPKKDKEEEKGERVEREARQPDLGYCSPEQDSRAKPEPSPEEDEDADEGEEEGEERRGSPASRRSEEGGMQQTSSPGSHHSSPQGSQERKLQRRSVRSRSESERGTDPVPKKKTKKEQAEMAPETTLRTGSQKGASEISDACKPLKKRSRASTDVEMASSQYRDTSDSDSRGLNDPQGLFGKNLDSPAAADADASDTQSVDSGLSRQDSSNGKRDTVCQICEVYGEGLVVCEGECNRRFHLECLGLTSLPEGRFTCLECKNGNHPCFSCKTVGGEVTQCSMSGCGCYYHDECVRKLSGTTSSTSGGFSCPQHICSTCCLERDLQRASKGRLIRCIRCPLAYHTGDNCVAAGSVILTHHIMVCSNHSSAKRNGLLTSPVNVGWCFLCARGLLVQDLTDTILSSYAYKSHYLLTESNRAELKLPMIPSPSSATKKNVGKAEICNPRLVPSNIQSLRHDIGDFPVFFFGSHDYYWINQGRVFPYVENDKNFVTGQININKTFKKALEEAARRFQELKAQRESREALEQERNSRKPPPYKFIKSNKPVGKVQMHVADLSEIPRCNCKPTDEHPCSVDSQCLNRMLQYECHPQVCPAGDRCENQCFTKRLYAETEVIKTEGRGWGLRTNQALKKGDFVKEYVGEVIDSEECQQRIKRAHENHVTNFYMLTLTKDRVIDAGPKGNSSRFMNHSCSPNCETQKWTVNGDVRIGLFALCDIEAGTELTFNYNLHCVGNRRTSCHCGSDNCSGFLGVQPPSAVVMEKEEKARNAKLKPKKRKLRPDGKHTHEYFCFCCGEGGELVMCDRKDCPKAYHLLCLNLTKPPYGVKHYADLLVKIVLLSVTEQLPPFYREIQAEEMWLYKFHRVDRDHVPTSLMFSVAVFSPLIVILVFTFLKKSEQGDVKEASLAVTLTLVLNGVFTNVIKLVVGRPRPDFFYRCFPDGQMNLELRCSGDPDVIMEGRKSFPSGHSSFAFAGLGFTALYIAGKLRCFSEAGRGRAWRLCTFLIPLLVATVIALSRTCDYKHHWQDVLVGSLLGLLFAWLCYRQHYPPLQDLNCHRPLRHRETIPTAQERKLANSNYILPL</sequence>
<feature type="domain" description="PWWP" evidence="18">
    <location>
        <begin position="329"/>
        <end position="391"/>
    </location>
</feature>
<feature type="transmembrane region" description="Helical" evidence="15">
    <location>
        <begin position="1464"/>
        <end position="1483"/>
    </location>
</feature>
<evidence type="ECO:0000256" key="2">
    <source>
        <dbReference type="ARBA" id="ARBA00004286"/>
    </source>
</evidence>
<feature type="region of interest" description="Disordered" evidence="14">
    <location>
        <begin position="30"/>
        <end position="53"/>
    </location>
</feature>
<keyword evidence="15" id="KW-0812">Transmembrane</keyword>
<feature type="compositionally biased region" description="Low complexity" evidence="14">
    <location>
        <begin position="183"/>
        <end position="192"/>
    </location>
</feature>
<dbReference type="GO" id="GO:0140938">
    <property type="term" value="F:histone H3 methyltransferase activity"/>
    <property type="evidence" value="ECO:0007669"/>
    <property type="project" value="UniProtKB-ARBA"/>
</dbReference>
<evidence type="ECO:0000256" key="13">
    <source>
        <dbReference type="PROSITE-ProRule" id="PRU00146"/>
    </source>
</evidence>
<organism evidence="21 22">
    <name type="scientific">Channa argus</name>
    <name type="common">Northern snakehead</name>
    <name type="synonym">Ophicephalus argus</name>
    <dbReference type="NCBI Taxonomy" id="215402"/>
    <lineage>
        <taxon>Eukaryota</taxon>
        <taxon>Metazoa</taxon>
        <taxon>Chordata</taxon>
        <taxon>Craniata</taxon>
        <taxon>Vertebrata</taxon>
        <taxon>Euteleostomi</taxon>
        <taxon>Actinopterygii</taxon>
        <taxon>Neopterygii</taxon>
        <taxon>Teleostei</taxon>
        <taxon>Neoteleostei</taxon>
        <taxon>Acanthomorphata</taxon>
        <taxon>Anabantaria</taxon>
        <taxon>Anabantiformes</taxon>
        <taxon>Channoidei</taxon>
        <taxon>Channidae</taxon>
        <taxon>Channa</taxon>
    </lineage>
</organism>
<dbReference type="InterPro" id="IPR019786">
    <property type="entry name" value="Zinc_finger_PHD-type_CS"/>
</dbReference>
<feature type="compositionally biased region" description="Polar residues" evidence="14">
    <location>
        <begin position="508"/>
        <end position="522"/>
    </location>
</feature>